<dbReference type="PANTHER" id="PTHR35527">
    <property type="entry name" value="CHOLOYLGLYCINE HYDROLASE"/>
    <property type="match status" value="1"/>
</dbReference>
<keyword evidence="3 11" id="KW-0378">Hydrolase</keyword>
<evidence type="ECO:0000256" key="1">
    <source>
        <dbReference type="ARBA" id="ARBA00004860"/>
    </source>
</evidence>
<evidence type="ECO:0000256" key="2">
    <source>
        <dbReference type="ARBA" id="ARBA00006625"/>
    </source>
</evidence>
<keyword evidence="12" id="KW-1185">Reference proteome</keyword>
<dbReference type="InterPro" id="IPR052193">
    <property type="entry name" value="Peptidase_C59"/>
</dbReference>
<dbReference type="GO" id="GO:0006629">
    <property type="term" value="P:lipid metabolic process"/>
    <property type="evidence" value="ECO:0007669"/>
    <property type="project" value="UniProtKB-KW"/>
</dbReference>
<evidence type="ECO:0000256" key="9">
    <source>
        <dbReference type="ARBA" id="ARBA00048897"/>
    </source>
</evidence>
<dbReference type="AlphaFoldDB" id="A0A7G9B183"/>
<dbReference type="Proteomes" id="UP000515960">
    <property type="component" value="Chromosome"/>
</dbReference>
<dbReference type="SUPFAM" id="SSF56235">
    <property type="entry name" value="N-terminal nucleophile aminohydrolases (Ntn hydrolases)"/>
    <property type="match status" value="1"/>
</dbReference>
<dbReference type="Gene3D" id="3.60.60.10">
    <property type="entry name" value="Penicillin V Acylase, Chain A"/>
    <property type="match status" value="1"/>
</dbReference>
<evidence type="ECO:0000256" key="6">
    <source>
        <dbReference type="ARBA" id="ARBA00044804"/>
    </source>
</evidence>
<dbReference type="Pfam" id="PF02275">
    <property type="entry name" value="CBAH"/>
    <property type="match status" value="1"/>
</dbReference>
<sequence length="325" mass="36022">MCTSITLQTADCYFGRTLDLTCSFGERVVITPRNYGFRFLRQRPLDHHYAMIGMASVWNNYPLYAEAVNEKGLYMAGLNFPGNACYPESSQPGKTDVSPPELIPWILGRCETAAQAKELLGRVNPIGIPIAEELPLSPLHWHVADADGSFVAEPLEGGMRIYDNPVGVLTNNPTFEFHLTNLNRYMHLTPHAPENRFATQLNLNQFGEGMGGIGLPGDSSSTSRFVKAAFHKLNSVCGDGEQASVSQFFHVLDAVSMVRGSVVTKGGEQDITTYACCINGRTGVYYYKTYENSQITAVGLFREELDGGELREFPLVTEQRIRFEN</sequence>
<comment type="catalytic activity">
    <reaction evidence="8">
        <text>cholate + taurine = taurocholate + H2O</text>
        <dbReference type="Rhea" id="RHEA:47108"/>
        <dbReference type="ChEBI" id="CHEBI:15377"/>
        <dbReference type="ChEBI" id="CHEBI:29747"/>
        <dbReference type="ChEBI" id="CHEBI:36257"/>
        <dbReference type="ChEBI" id="CHEBI:507393"/>
    </reaction>
    <physiologicalReaction direction="right-to-left" evidence="8">
        <dbReference type="Rhea" id="RHEA:47110"/>
    </physiologicalReaction>
</comment>
<gene>
    <name evidence="11" type="ORF">H8790_07320</name>
</gene>
<keyword evidence="4" id="KW-0443">Lipid metabolism</keyword>
<dbReference type="InterPro" id="IPR029132">
    <property type="entry name" value="CBAH/NAAA_C"/>
</dbReference>
<evidence type="ECO:0000256" key="3">
    <source>
        <dbReference type="ARBA" id="ARBA00022801"/>
    </source>
</evidence>
<evidence type="ECO:0000313" key="12">
    <source>
        <dbReference type="Proteomes" id="UP000515960"/>
    </source>
</evidence>
<comment type="similarity">
    <text evidence="2">Belongs to the peptidase C59 family.</text>
</comment>
<dbReference type="EC" id="3.5.1.24" evidence="5"/>
<evidence type="ECO:0000259" key="10">
    <source>
        <dbReference type="Pfam" id="PF02275"/>
    </source>
</evidence>
<feature type="domain" description="Choloylglycine hydrolase/NAAA C-terminal" evidence="10">
    <location>
        <begin position="2"/>
        <end position="310"/>
    </location>
</feature>
<reference evidence="11 12" key="1">
    <citation type="submission" date="2020-08" db="EMBL/GenBank/DDBJ databases">
        <authorList>
            <person name="Liu C."/>
            <person name="Sun Q."/>
        </authorList>
    </citation>
    <scope>NUCLEOTIDE SEQUENCE [LARGE SCALE GENOMIC DNA]</scope>
    <source>
        <strain evidence="11 12">NSJ-62</strain>
    </source>
</reference>
<name>A0A7G9B183_9FIRM</name>
<dbReference type="EMBL" id="CP060490">
    <property type="protein sequence ID" value="QNL43314.1"/>
    <property type="molecule type" value="Genomic_DNA"/>
</dbReference>
<evidence type="ECO:0000256" key="5">
    <source>
        <dbReference type="ARBA" id="ARBA00044769"/>
    </source>
</evidence>
<dbReference type="NCBIfam" id="NF038245">
    <property type="entry name" value="bile_salt_hydro"/>
    <property type="match status" value="1"/>
</dbReference>
<dbReference type="InterPro" id="IPR047711">
    <property type="entry name" value="CBAH"/>
</dbReference>
<dbReference type="CDD" id="cd00542">
    <property type="entry name" value="Ntn_PVA"/>
    <property type="match status" value="1"/>
</dbReference>
<organism evidence="11 12">
    <name type="scientific">Oscillibacter hominis</name>
    <dbReference type="NCBI Taxonomy" id="2763056"/>
    <lineage>
        <taxon>Bacteria</taxon>
        <taxon>Bacillati</taxon>
        <taxon>Bacillota</taxon>
        <taxon>Clostridia</taxon>
        <taxon>Eubacteriales</taxon>
        <taxon>Oscillospiraceae</taxon>
        <taxon>Oscillibacter</taxon>
    </lineage>
</organism>
<evidence type="ECO:0000256" key="7">
    <source>
        <dbReference type="ARBA" id="ARBA00044806"/>
    </source>
</evidence>
<accession>A0A7G9B183</accession>
<dbReference type="InterPro" id="IPR029055">
    <property type="entry name" value="Ntn_hydrolases_N"/>
</dbReference>
<proteinExistence type="inferred from homology"/>
<protein>
    <recommendedName>
        <fullName evidence="5">choloylglycine hydrolase</fullName>
        <ecNumber evidence="5">3.5.1.24</ecNumber>
    </recommendedName>
    <alternativeName>
        <fullName evidence="6">Bile salt hydrolase</fullName>
    </alternativeName>
    <alternativeName>
        <fullName evidence="7">Choloylglycine hydrolase</fullName>
    </alternativeName>
</protein>
<evidence type="ECO:0000256" key="4">
    <source>
        <dbReference type="ARBA" id="ARBA00023098"/>
    </source>
</evidence>
<evidence type="ECO:0000256" key="8">
    <source>
        <dbReference type="ARBA" id="ARBA00047285"/>
    </source>
</evidence>
<dbReference type="KEGG" id="ohi:H8790_07320"/>
<comment type="pathway">
    <text evidence="1">Lipid metabolism; bile acid biosynthesis.</text>
</comment>
<dbReference type="PANTHER" id="PTHR35527:SF2">
    <property type="entry name" value="HYDROLASE"/>
    <property type="match status" value="1"/>
</dbReference>
<dbReference type="GO" id="GO:0045302">
    <property type="term" value="F:choloylglycine hydrolase activity"/>
    <property type="evidence" value="ECO:0007669"/>
    <property type="project" value="UniProtKB-EC"/>
</dbReference>
<comment type="catalytic activity">
    <reaction evidence="9">
        <text>taurodeoxycholate + H2O = deoxycholate + taurine</text>
        <dbReference type="Rhea" id="RHEA:47556"/>
        <dbReference type="ChEBI" id="CHEBI:15377"/>
        <dbReference type="ChEBI" id="CHEBI:23614"/>
        <dbReference type="ChEBI" id="CHEBI:36261"/>
        <dbReference type="ChEBI" id="CHEBI:507393"/>
    </reaction>
    <physiologicalReaction direction="left-to-right" evidence="9">
        <dbReference type="Rhea" id="RHEA:47557"/>
    </physiologicalReaction>
</comment>
<evidence type="ECO:0000313" key="11">
    <source>
        <dbReference type="EMBL" id="QNL43314.1"/>
    </source>
</evidence>
<dbReference type="RefSeq" id="WP_187331905.1">
    <property type="nucleotide sequence ID" value="NZ_CP060490.1"/>
</dbReference>